<dbReference type="SUPFAM" id="SSF101116">
    <property type="entry name" value="Flagellar export chaperone FliS"/>
    <property type="match status" value="1"/>
</dbReference>
<dbReference type="PIRSF" id="PIRSF039090">
    <property type="entry name" value="Flis"/>
    <property type="match status" value="1"/>
</dbReference>
<dbReference type="PANTHER" id="PTHR34773">
    <property type="entry name" value="FLAGELLAR SECRETION CHAPERONE FLIS"/>
    <property type="match status" value="1"/>
</dbReference>
<dbReference type="Proteomes" id="UP001154420">
    <property type="component" value="Unassembled WGS sequence"/>
</dbReference>
<evidence type="ECO:0000256" key="1">
    <source>
        <dbReference type="ARBA" id="ARBA00004514"/>
    </source>
</evidence>
<keyword evidence="7" id="KW-0969">Cilium</keyword>
<keyword evidence="4 6" id="KW-1005">Bacterial flagellum biogenesis</keyword>
<evidence type="ECO:0000313" key="7">
    <source>
        <dbReference type="EMBL" id="NBJ92556.1"/>
    </source>
</evidence>
<dbReference type="EMBL" id="QZDT01000009">
    <property type="protein sequence ID" value="NBJ92556.1"/>
    <property type="molecule type" value="Genomic_DNA"/>
</dbReference>
<keyword evidence="3 6" id="KW-0963">Cytoplasm</keyword>
<evidence type="ECO:0000256" key="4">
    <source>
        <dbReference type="ARBA" id="ARBA00022795"/>
    </source>
</evidence>
<proteinExistence type="inferred from homology"/>
<evidence type="ECO:0000256" key="2">
    <source>
        <dbReference type="ARBA" id="ARBA00008787"/>
    </source>
</evidence>
<keyword evidence="7" id="KW-0966">Cell projection</keyword>
<dbReference type="GO" id="GO:0005829">
    <property type="term" value="C:cytosol"/>
    <property type="evidence" value="ECO:0007669"/>
    <property type="project" value="UniProtKB-SubCell"/>
</dbReference>
<dbReference type="GO" id="GO:0071973">
    <property type="term" value="P:bacterial-type flagellum-dependent cell motility"/>
    <property type="evidence" value="ECO:0007669"/>
    <property type="project" value="TreeGrafter"/>
</dbReference>
<keyword evidence="8" id="KW-1185">Reference proteome</keyword>
<evidence type="ECO:0000313" key="8">
    <source>
        <dbReference type="Proteomes" id="UP001154420"/>
    </source>
</evidence>
<dbReference type="InterPro" id="IPR003713">
    <property type="entry name" value="FliS"/>
</dbReference>
<comment type="similarity">
    <text evidence="2 6">Belongs to the FliS family.</text>
</comment>
<dbReference type="Gene3D" id="1.20.120.340">
    <property type="entry name" value="Flagellar protein FliS"/>
    <property type="match status" value="1"/>
</dbReference>
<evidence type="ECO:0000256" key="6">
    <source>
        <dbReference type="PIRNR" id="PIRNR039090"/>
    </source>
</evidence>
<evidence type="ECO:0000256" key="5">
    <source>
        <dbReference type="ARBA" id="ARBA00023186"/>
    </source>
</evidence>
<evidence type="ECO:0000256" key="3">
    <source>
        <dbReference type="ARBA" id="ARBA00022490"/>
    </source>
</evidence>
<comment type="subcellular location">
    <subcellularLocation>
        <location evidence="1 6">Cytoplasm</location>
        <location evidence="1 6">Cytosol</location>
    </subcellularLocation>
</comment>
<sequence length="128" mass="14714">MALPNAFAQYNNNKVMTASPAELTLMLYDGAIKFCNIAIDAVENKNAPKAHANIVKVENIVAYLRNTLNMDYPVAKEYDKMYDYIQRRLVEANLKKNVEMLKEVNGHLHTIRDTWKEVMRINRAKGNL</sequence>
<organism evidence="7 8">
    <name type="scientific">Parablautia muri</name>
    <dbReference type="NCBI Taxonomy" id="2320879"/>
    <lineage>
        <taxon>Bacteria</taxon>
        <taxon>Bacillati</taxon>
        <taxon>Bacillota</taxon>
        <taxon>Clostridia</taxon>
        <taxon>Lachnospirales</taxon>
        <taxon>Lachnospiraceae</taxon>
        <taxon>Parablautia</taxon>
    </lineage>
</organism>
<comment type="caution">
    <text evidence="7">The sequence shown here is derived from an EMBL/GenBank/DDBJ whole genome shotgun (WGS) entry which is preliminary data.</text>
</comment>
<dbReference type="Pfam" id="PF02561">
    <property type="entry name" value="FliS"/>
    <property type="match status" value="1"/>
</dbReference>
<keyword evidence="5" id="KW-0143">Chaperone</keyword>
<dbReference type="NCBIfam" id="TIGR00208">
    <property type="entry name" value="fliS"/>
    <property type="match status" value="1"/>
</dbReference>
<dbReference type="AlphaFoldDB" id="A0A9X5BEY4"/>
<dbReference type="OrthoDB" id="1524959at2"/>
<dbReference type="RefSeq" id="WP_160559649.1">
    <property type="nucleotide sequence ID" value="NZ_QZDT01000009.1"/>
</dbReference>
<dbReference type="CDD" id="cd16098">
    <property type="entry name" value="FliS"/>
    <property type="match status" value="1"/>
</dbReference>
<reference evidence="7" key="1">
    <citation type="submission" date="2018-09" db="EMBL/GenBank/DDBJ databases">
        <title>Murine metabolic-syndrome-specific gut microbial biobank.</title>
        <authorList>
            <person name="Liu C."/>
        </authorList>
    </citation>
    <scope>NUCLEOTIDE SEQUENCE</scope>
    <source>
        <strain evidence="7">D42-62</strain>
    </source>
</reference>
<keyword evidence="7" id="KW-0282">Flagellum</keyword>
<name>A0A9X5BEY4_9FIRM</name>
<gene>
    <name evidence="7" type="primary">fliS</name>
    <name evidence="7" type="ORF">D5281_08085</name>
</gene>
<dbReference type="GO" id="GO:0044780">
    <property type="term" value="P:bacterial-type flagellum assembly"/>
    <property type="evidence" value="ECO:0007669"/>
    <property type="project" value="InterPro"/>
</dbReference>
<dbReference type="PANTHER" id="PTHR34773:SF1">
    <property type="entry name" value="FLAGELLAR SECRETION CHAPERONE FLIS"/>
    <property type="match status" value="1"/>
</dbReference>
<protein>
    <recommendedName>
        <fullName evidence="6">Flagellar secretion chaperone FliS</fullName>
    </recommendedName>
</protein>
<accession>A0A9X5BEY4</accession>
<dbReference type="InterPro" id="IPR036584">
    <property type="entry name" value="FliS_sf"/>
</dbReference>